<evidence type="ECO:0000256" key="1">
    <source>
        <dbReference type="SAM" id="MobiDB-lite"/>
    </source>
</evidence>
<dbReference type="RefSeq" id="WP_144850974.1">
    <property type="nucleotide sequence ID" value="NZ_VNJI01000031.1"/>
</dbReference>
<dbReference type="EMBL" id="VNJI01000031">
    <property type="protein sequence ID" value="TVY07836.1"/>
    <property type="molecule type" value="Genomic_DNA"/>
</dbReference>
<dbReference type="OrthoDB" id="9796533at2"/>
<dbReference type="Proteomes" id="UP000317036">
    <property type="component" value="Unassembled WGS sequence"/>
</dbReference>
<feature type="region of interest" description="Disordered" evidence="1">
    <location>
        <begin position="1"/>
        <end position="32"/>
    </location>
</feature>
<sequence length="136" mass="15218">MDQTRSGRGLLQRGFSALDQPRSGRRPNAKKADSTFESAFRIFALCHNRSCSSFTSNNVASPLKWRSKSSTKDCAAELDWHDVQVGAMVEQENGWPTVVVNCHRARGLSECRYGSGQSFNHMIYSGSVRELQPVFM</sequence>
<dbReference type="AlphaFoldDB" id="A0A559K6U1"/>
<reference evidence="2 3" key="1">
    <citation type="submission" date="2019-07" db="EMBL/GenBank/DDBJ databases">
        <authorList>
            <person name="Kim J."/>
        </authorList>
    </citation>
    <scope>NUCLEOTIDE SEQUENCE [LARGE SCALE GENOMIC DNA]</scope>
    <source>
        <strain evidence="2 3">JC52</strain>
    </source>
</reference>
<protein>
    <submittedName>
        <fullName evidence="2">Uncharacterized protein</fullName>
    </submittedName>
</protein>
<name>A0A559K6U1_9BACL</name>
<organism evidence="2 3">
    <name type="scientific">Paenibacillus cremeus</name>
    <dbReference type="NCBI Taxonomy" id="2163881"/>
    <lineage>
        <taxon>Bacteria</taxon>
        <taxon>Bacillati</taxon>
        <taxon>Bacillota</taxon>
        <taxon>Bacilli</taxon>
        <taxon>Bacillales</taxon>
        <taxon>Paenibacillaceae</taxon>
        <taxon>Paenibacillus</taxon>
    </lineage>
</organism>
<gene>
    <name evidence="2" type="ORF">FPZ49_22020</name>
</gene>
<accession>A0A559K6U1</accession>
<dbReference type="Gene3D" id="3.30.420.40">
    <property type="match status" value="1"/>
</dbReference>
<proteinExistence type="predicted"/>
<comment type="caution">
    <text evidence="2">The sequence shown here is derived from an EMBL/GenBank/DDBJ whole genome shotgun (WGS) entry which is preliminary data.</text>
</comment>
<evidence type="ECO:0000313" key="2">
    <source>
        <dbReference type="EMBL" id="TVY07836.1"/>
    </source>
</evidence>
<keyword evidence="3" id="KW-1185">Reference proteome</keyword>
<evidence type="ECO:0000313" key="3">
    <source>
        <dbReference type="Proteomes" id="UP000317036"/>
    </source>
</evidence>